<dbReference type="AlphaFoldDB" id="A0A6J6JAV4"/>
<reference evidence="1" key="1">
    <citation type="submission" date="2020-05" db="EMBL/GenBank/DDBJ databases">
        <authorList>
            <person name="Chiriac C."/>
            <person name="Salcher M."/>
            <person name="Ghai R."/>
            <person name="Kavagutti S V."/>
        </authorList>
    </citation>
    <scope>NUCLEOTIDE SEQUENCE</scope>
</reference>
<organism evidence="1">
    <name type="scientific">freshwater metagenome</name>
    <dbReference type="NCBI Taxonomy" id="449393"/>
    <lineage>
        <taxon>unclassified sequences</taxon>
        <taxon>metagenomes</taxon>
        <taxon>ecological metagenomes</taxon>
    </lineage>
</organism>
<dbReference type="InterPro" id="IPR011042">
    <property type="entry name" value="6-blade_b-propeller_TolB-like"/>
</dbReference>
<dbReference type="PANTHER" id="PTHR46388:SF2">
    <property type="entry name" value="NHL REPEAT-CONTAINING PROTEIN 2"/>
    <property type="match status" value="1"/>
</dbReference>
<dbReference type="Gene3D" id="2.120.10.30">
    <property type="entry name" value="TolB, C-terminal domain"/>
    <property type="match status" value="2"/>
</dbReference>
<dbReference type="SUPFAM" id="SSF52833">
    <property type="entry name" value="Thioredoxin-like"/>
    <property type="match status" value="1"/>
</dbReference>
<accession>A0A6J6JAV4</accession>
<sequence>MTTWQSFGVRAWPTLVLVDPKGEIIATYSGEGHAHAIEALLEKLVPEYETAGDLVRGAGLYKAPAPSSLALKQPGKIVAVPEAYRAFLGGAQLLVSNSGSHNLVGLSVDNLLDPVITIGKGVRGSSDGDFASASFAEPYGAVFLEGDLAAKAGAHLLVADTANHLIRAINLETKTVSTIAGTGAQWMQANQTTGPALEINISTPWDIEVLDGLLLIAMAGEHRIWKYDFQSKTLGIFAGTTNEGLVDGNLADAWFAQPSALAQSKITPGKIWLIDAETSALRAIQSGKISSQIGKGLFDFGHVDGPADQALLQHPLGVIELPDGNLLIADTYNRAIRKYSPSTNSVSTIARDLSEPSDMELIETADGPKLAVVEAAANRITLLPIEAEALVQGNAMRTARPALAVRSGELSIDVTFSAPPGQKLDDRYGPSTYLVVSSTPKELLLEGAGNSTELVRRIVLNPEITEGVLHVAAKGASCDESDQGAQCHIHQQDWGIPIKVSENGSSTVELVLSGNKA</sequence>
<dbReference type="PANTHER" id="PTHR46388">
    <property type="entry name" value="NHL REPEAT-CONTAINING PROTEIN 2"/>
    <property type="match status" value="1"/>
</dbReference>
<gene>
    <name evidence="1" type="ORF">UFOPK2106_00431</name>
</gene>
<name>A0A6J6JAV4_9ZZZZ</name>
<dbReference type="SUPFAM" id="SSF101898">
    <property type="entry name" value="NHL repeat"/>
    <property type="match status" value="1"/>
</dbReference>
<protein>
    <submittedName>
        <fullName evidence="1">Unannotated protein</fullName>
    </submittedName>
</protein>
<dbReference type="Gene3D" id="3.40.30.10">
    <property type="entry name" value="Glutaredoxin"/>
    <property type="match status" value="1"/>
</dbReference>
<dbReference type="InterPro" id="IPR036249">
    <property type="entry name" value="Thioredoxin-like_sf"/>
</dbReference>
<dbReference type="InterPro" id="IPR045302">
    <property type="entry name" value="NHL2_NHL_rpt_dom"/>
</dbReference>
<evidence type="ECO:0000313" key="1">
    <source>
        <dbReference type="EMBL" id="CAB4634006.1"/>
    </source>
</evidence>
<dbReference type="EMBL" id="CAEZVS010000043">
    <property type="protein sequence ID" value="CAB4634006.1"/>
    <property type="molecule type" value="Genomic_DNA"/>
</dbReference>
<proteinExistence type="predicted"/>
<dbReference type="CDD" id="cd14951">
    <property type="entry name" value="NHL-2_like"/>
    <property type="match status" value="1"/>
</dbReference>